<gene>
    <name evidence="2" type="ORF">OMM_03613</name>
</gene>
<accession>A0A1V1P530</accession>
<dbReference type="Gene3D" id="2.40.50.180">
    <property type="entry name" value="CheA-289, Domain 4"/>
    <property type="match status" value="1"/>
</dbReference>
<dbReference type="Proteomes" id="UP000189670">
    <property type="component" value="Unassembled WGS sequence"/>
</dbReference>
<name>A0A1V1P530_9BACT</name>
<dbReference type="SMART" id="SM00260">
    <property type="entry name" value="CheW"/>
    <property type="match status" value="1"/>
</dbReference>
<sequence>MDQTQQIINTIKEHKSVLDEDTSYEVIELVIFKIDTISYGFYGRDIKEIIAYNTITFVPGCPETIMGIINVRGDIESVLNLHKIINKPTSPPSRHSRIVLAECDGIRSGILVDSVDDVLTISKHEIFDTISTLDQGIRSYVDCITMYQNNYVPIIDIGKLFQTITNQQK</sequence>
<proteinExistence type="predicted"/>
<evidence type="ECO:0000313" key="3">
    <source>
        <dbReference type="Proteomes" id="UP000189670"/>
    </source>
</evidence>
<dbReference type="AlphaFoldDB" id="A0A1V1P530"/>
<comment type="caution">
    <text evidence="2">The sequence shown here is derived from an EMBL/GenBank/DDBJ whole genome shotgun (WGS) entry which is preliminary data.</text>
</comment>
<dbReference type="InterPro" id="IPR039315">
    <property type="entry name" value="CheW"/>
</dbReference>
<organism evidence="2 3">
    <name type="scientific">Candidatus Magnetoglobus multicellularis str. Araruama</name>
    <dbReference type="NCBI Taxonomy" id="890399"/>
    <lineage>
        <taxon>Bacteria</taxon>
        <taxon>Pseudomonadati</taxon>
        <taxon>Thermodesulfobacteriota</taxon>
        <taxon>Desulfobacteria</taxon>
        <taxon>Desulfobacterales</taxon>
        <taxon>Desulfobacteraceae</taxon>
        <taxon>Candidatus Magnetoglobus</taxon>
    </lineage>
</organism>
<dbReference type="GO" id="GO:0006935">
    <property type="term" value="P:chemotaxis"/>
    <property type="evidence" value="ECO:0007669"/>
    <property type="project" value="InterPro"/>
</dbReference>
<dbReference type="PANTHER" id="PTHR22617:SF23">
    <property type="entry name" value="CHEMOTAXIS PROTEIN CHEW"/>
    <property type="match status" value="1"/>
</dbReference>
<dbReference type="InterPro" id="IPR002545">
    <property type="entry name" value="CheW-lke_dom"/>
</dbReference>
<dbReference type="Gene3D" id="2.30.30.40">
    <property type="entry name" value="SH3 Domains"/>
    <property type="match status" value="1"/>
</dbReference>
<dbReference type="Pfam" id="PF01584">
    <property type="entry name" value="CheW"/>
    <property type="match status" value="1"/>
</dbReference>
<evidence type="ECO:0000259" key="1">
    <source>
        <dbReference type="PROSITE" id="PS50851"/>
    </source>
</evidence>
<dbReference type="GO" id="GO:0005829">
    <property type="term" value="C:cytosol"/>
    <property type="evidence" value="ECO:0007669"/>
    <property type="project" value="TreeGrafter"/>
</dbReference>
<reference evidence="3" key="1">
    <citation type="submission" date="2012-11" db="EMBL/GenBank/DDBJ databases">
        <authorList>
            <person name="Lucero-Rivera Y.E."/>
            <person name="Tovar-Ramirez D."/>
        </authorList>
    </citation>
    <scope>NUCLEOTIDE SEQUENCE [LARGE SCALE GENOMIC DNA]</scope>
    <source>
        <strain evidence="3">Araruama</strain>
    </source>
</reference>
<dbReference type="PROSITE" id="PS50851">
    <property type="entry name" value="CHEW"/>
    <property type="match status" value="1"/>
</dbReference>
<dbReference type="EMBL" id="ATBP01000530">
    <property type="protein sequence ID" value="ETR69914.1"/>
    <property type="molecule type" value="Genomic_DNA"/>
</dbReference>
<evidence type="ECO:0000313" key="2">
    <source>
        <dbReference type="EMBL" id="ETR69914.1"/>
    </source>
</evidence>
<dbReference type="InterPro" id="IPR036061">
    <property type="entry name" value="CheW-like_dom_sf"/>
</dbReference>
<dbReference type="PANTHER" id="PTHR22617">
    <property type="entry name" value="CHEMOTAXIS SENSOR HISTIDINE KINASE-RELATED"/>
    <property type="match status" value="1"/>
</dbReference>
<protein>
    <submittedName>
        <fullName evidence="2">Purine-binding chemotaxis protein CheW</fullName>
    </submittedName>
</protein>
<dbReference type="GO" id="GO:0007165">
    <property type="term" value="P:signal transduction"/>
    <property type="evidence" value="ECO:0007669"/>
    <property type="project" value="InterPro"/>
</dbReference>
<feature type="domain" description="CheW-like" evidence="1">
    <location>
        <begin position="26"/>
        <end position="166"/>
    </location>
</feature>
<dbReference type="SUPFAM" id="SSF50341">
    <property type="entry name" value="CheW-like"/>
    <property type="match status" value="1"/>
</dbReference>